<reference evidence="2" key="1">
    <citation type="journal article" date="2020" name="Stud. Mycol.">
        <title>101 Dothideomycetes genomes: a test case for predicting lifestyles and emergence of pathogens.</title>
        <authorList>
            <person name="Haridas S."/>
            <person name="Albert R."/>
            <person name="Binder M."/>
            <person name="Bloem J."/>
            <person name="Labutti K."/>
            <person name="Salamov A."/>
            <person name="Andreopoulos B."/>
            <person name="Baker S."/>
            <person name="Barry K."/>
            <person name="Bills G."/>
            <person name="Bluhm B."/>
            <person name="Cannon C."/>
            <person name="Castanera R."/>
            <person name="Culley D."/>
            <person name="Daum C."/>
            <person name="Ezra D."/>
            <person name="Gonzalez J."/>
            <person name="Henrissat B."/>
            <person name="Kuo A."/>
            <person name="Liang C."/>
            <person name="Lipzen A."/>
            <person name="Lutzoni F."/>
            <person name="Magnuson J."/>
            <person name="Mondo S."/>
            <person name="Nolan M."/>
            <person name="Ohm R."/>
            <person name="Pangilinan J."/>
            <person name="Park H.-J."/>
            <person name="Ramirez L."/>
            <person name="Alfaro M."/>
            <person name="Sun H."/>
            <person name="Tritt A."/>
            <person name="Yoshinaga Y."/>
            <person name="Zwiers L.-H."/>
            <person name="Turgeon B."/>
            <person name="Goodwin S."/>
            <person name="Spatafora J."/>
            <person name="Crous P."/>
            <person name="Grigoriev I."/>
        </authorList>
    </citation>
    <scope>NUCLEOTIDE SEQUENCE</scope>
    <source>
        <strain evidence="2">CBS 115976</strain>
    </source>
</reference>
<protein>
    <submittedName>
        <fullName evidence="2">Uncharacterized protein</fullName>
    </submittedName>
</protein>
<evidence type="ECO:0000256" key="1">
    <source>
        <dbReference type="SAM" id="MobiDB-lite"/>
    </source>
</evidence>
<feature type="region of interest" description="Disordered" evidence="1">
    <location>
        <begin position="314"/>
        <end position="337"/>
    </location>
</feature>
<name>A0A6A6UQW7_9PEZI</name>
<keyword evidence="3" id="KW-1185">Reference proteome</keyword>
<evidence type="ECO:0000313" key="3">
    <source>
        <dbReference type="Proteomes" id="UP000799302"/>
    </source>
</evidence>
<evidence type="ECO:0000313" key="2">
    <source>
        <dbReference type="EMBL" id="KAF2673831.1"/>
    </source>
</evidence>
<dbReference type="AlphaFoldDB" id="A0A6A6UQW7"/>
<organism evidence="2 3">
    <name type="scientific">Microthyrium microscopicum</name>
    <dbReference type="NCBI Taxonomy" id="703497"/>
    <lineage>
        <taxon>Eukaryota</taxon>
        <taxon>Fungi</taxon>
        <taxon>Dikarya</taxon>
        <taxon>Ascomycota</taxon>
        <taxon>Pezizomycotina</taxon>
        <taxon>Dothideomycetes</taxon>
        <taxon>Dothideomycetes incertae sedis</taxon>
        <taxon>Microthyriales</taxon>
        <taxon>Microthyriaceae</taxon>
        <taxon>Microthyrium</taxon>
    </lineage>
</organism>
<dbReference type="OrthoDB" id="5405126at2759"/>
<dbReference type="Proteomes" id="UP000799302">
    <property type="component" value="Unassembled WGS sequence"/>
</dbReference>
<proteinExistence type="predicted"/>
<feature type="compositionally biased region" description="Low complexity" evidence="1">
    <location>
        <begin position="323"/>
        <end position="337"/>
    </location>
</feature>
<dbReference type="EMBL" id="MU004231">
    <property type="protein sequence ID" value="KAF2673831.1"/>
    <property type="molecule type" value="Genomic_DNA"/>
</dbReference>
<sequence length="468" mass="52569">MRHFKRLTAGRRAFPIPICSLTSPIARNFSISTRLQVYFPPPFDPTPSPELDQLLDTIRHKILLPRHLDSSQRKLVQRAENHAYLAKEDVRVAIGGQEMRLVPFNFSTDGVSVGQSLNQALVLSESTGDFSFWSNLLKGARSAKLLVAQSLRERLAFTAAKKQQLPIVMQLLENAEKTSYPITPRLLIKLFTFCRDSAIFGADALRLAERDTSNDFTKESIQSMVEEADNQVSVVADRPELAPYRAKALKEGLRLSNAFNLLVTQPFHQKALREKDVWKSGLLSDPLDDPLLLALPLELQSRLEQDSSILEMSQTSNEVVSGSENNAPPRPSPSASEVATKMDLALVKRPIQAPDLGAVDPSEIRGRCSNFPNYAYLILSSLQRAQKVIDDAELRSRLQIHEQAVHEALGTFYRSVPSTHEKIVARPMWDDIVEKGGDLDFPLQYKFRTLQRQHKVYNYGKEQGEPSS</sequence>
<accession>A0A6A6UQW7</accession>
<gene>
    <name evidence="2" type="ORF">BT63DRAFT_451886</name>
</gene>